<evidence type="ECO:0008006" key="6">
    <source>
        <dbReference type="Google" id="ProtNLM"/>
    </source>
</evidence>
<evidence type="ECO:0000256" key="2">
    <source>
        <dbReference type="ARBA" id="ARBA00023043"/>
    </source>
</evidence>
<organism evidence="4 5">
    <name type="scientific">Trichogramma kaykai</name>
    <dbReference type="NCBI Taxonomy" id="54128"/>
    <lineage>
        <taxon>Eukaryota</taxon>
        <taxon>Metazoa</taxon>
        <taxon>Ecdysozoa</taxon>
        <taxon>Arthropoda</taxon>
        <taxon>Hexapoda</taxon>
        <taxon>Insecta</taxon>
        <taxon>Pterygota</taxon>
        <taxon>Neoptera</taxon>
        <taxon>Endopterygota</taxon>
        <taxon>Hymenoptera</taxon>
        <taxon>Apocrita</taxon>
        <taxon>Proctotrupomorpha</taxon>
        <taxon>Chalcidoidea</taxon>
        <taxon>Trichogrammatidae</taxon>
        <taxon>Trichogramma</taxon>
    </lineage>
</organism>
<reference evidence="4 5" key="1">
    <citation type="journal article" date="2024" name="bioRxiv">
        <title>A reference genome for Trichogramma kaykai: A tiny desert-dwelling parasitoid wasp with competing sex-ratio distorters.</title>
        <authorList>
            <person name="Culotta J."/>
            <person name="Lindsey A.R."/>
        </authorList>
    </citation>
    <scope>NUCLEOTIDE SEQUENCE [LARGE SCALE GENOMIC DNA]</scope>
    <source>
        <strain evidence="4 5">KSX58</strain>
    </source>
</reference>
<dbReference type="PANTHER" id="PTHR24134:SF9">
    <property type="entry name" value="ANKYRIN REPEAT AND SOCS BOX PROTEIN 8"/>
    <property type="match status" value="1"/>
</dbReference>
<dbReference type="PROSITE" id="PS50088">
    <property type="entry name" value="ANK_REPEAT"/>
    <property type="match status" value="2"/>
</dbReference>
<dbReference type="SUPFAM" id="SSF48403">
    <property type="entry name" value="Ankyrin repeat"/>
    <property type="match status" value="1"/>
</dbReference>
<dbReference type="Pfam" id="PF12796">
    <property type="entry name" value="Ank_2"/>
    <property type="match status" value="1"/>
</dbReference>
<dbReference type="Proteomes" id="UP001627154">
    <property type="component" value="Unassembled WGS sequence"/>
</dbReference>
<comment type="caution">
    <text evidence="4">The sequence shown here is derived from an EMBL/GenBank/DDBJ whole genome shotgun (WGS) entry which is preliminary data.</text>
</comment>
<dbReference type="Gene3D" id="1.25.40.20">
    <property type="entry name" value="Ankyrin repeat-containing domain"/>
    <property type="match status" value="2"/>
</dbReference>
<sequence>MFQDDQNGSKIAQLKTMRESVDWEIEEDLITFFKKFYPLIENWFDGLPNPRDIFQQDEIELLLKDSISNWFDMNYFDGDGYTHFHAACMFGCDDVVEKFLDFGQDPNFLVSSSNCSPLYLAMFCNKESGKKVVELLLRRGADPTLANAQGVTPLHNIGRNVDYAKMILEISDDDIQRTARLVNARDIYGKTPLHMTMRGKRVDLIELLLRKGANPNATDDYGMTLFRLLRKSDVELVELFRKIREEKEEAMEDRCCYSARGEKNKNNED</sequence>
<evidence type="ECO:0000256" key="1">
    <source>
        <dbReference type="ARBA" id="ARBA00022737"/>
    </source>
</evidence>
<feature type="repeat" description="ANK" evidence="3">
    <location>
        <begin position="188"/>
        <end position="220"/>
    </location>
</feature>
<dbReference type="InterPro" id="IPR036770">
    <property type="entry name" value="Ankyrin_rpt-contain_sf"/>
</dbReference>
<dbReference type="AlphaFoldDB" id="A0ABD2XK00"/>
<accession>A0ABD2XK00</accession>
<dbReference type="EMBL" id="JBJJXI010000020">
    <property type="protein sequence ID" value="KAL3405520.1"/>
    <property type="molecule type" value="Genomic_DNA"/>
</dbReference>
<dbReference type="PANTHER" id="PTHR24134">
    <property type="entry name" value="ANKYRIN REPEAT-CONTAINING PROTEIN DDB_G0279043"/>
    <property type="match status" value="1"/>
</dbReference>
<name>A0ABD2XK00_9HYME</name>
<dbReference type="InterPro" id="IPR002110">
    <property type="entry name" value="Ankyrin_rpt"/>
</dbReference>
<proteinExistence type="predicted"/>
<evidence type="ECO:0000256" key="3">
    <source>
        <dbReference type="PROSITE-ProRule" id="PRU00023"/>
    </source>
</evidence>
<keyword evidence="5" id="KW-1185">Reference proteome</keyword>
<dbReference type="PROSITE" id="PS50297">
    <property type="entry name" value="ANK_REP_REGION"/>
    <property type="match status" value="1"/>
</dbReference>
<dbReference type="SMART" id="SM00248">
    <property type="entry name" value="ANK"/>
    <property type="match status" value="3"/>
</dbReference>
<protein>
    <recommendedName>
        <fullName evidence="6">Ankyrin repeat protein</fullName>
    </recommendedName>
</protein>
<keyword evidence="1" id="KW-0677">Repeat</keyword>
<evidence type="ECO:0000313" key="5">
    <source>
        <dbReference type="Proteomes" id="UP001627154"/>
    </source>
</evidence>
<evidence type="ECO:0000313" key="4">
    <source>
        <dbReference type="EMBL" id="KAL3405520.1"/>
    </source>
</evidence>
<keyword evidence="2 3" id="KW-0040">ANK repeat</keyword>
<gene>
    <name evidence="4" type="ORF">TKK_001910</name>
</gene>
<feature type="repeat" description="ANK" evidence="3">
    <location>
        <begin position="113"/>
        <end position="148"/>
    </location>
</feature>